<dbReference type="GO" id="GO:0009307">
    <property type="term" value="P:DNA restriction-modification system"/>
    <property type="evidence" value="ECO:0007669"/>
    <property type="project" value="UniProtKB-KW"/>
</dbReference>
<organism evidence="5 6">
    <name type="scientific">Paractinoplanes ferrugineus</name>
    <dbReference type="NCBI Taxonomy" id="113564"/>
    <lineage>
        <taxon>Bacteria</taxon>
        <taxon>Bacillati</taxon>
        <taxon>Actinomycetota</taxon>
        <taxon>Actinomycetes</taxon>
        <taxon>Micromonosporales</taxon>
        <taxon>Micromonosporaceae</taxon>
        <taxon>Paractinoplanes</taxon>
    </lineage>
</organism>
<dbReference type="SUPFAM" id="SSF116734">
    <property type="entry name" value="DNA methylase specificity domain"/>
    <property type="match status" value="2"/>
</dbReference>
<evidence type="ECO:0000256" key="2">
    <source>
        <dbReference type="ARBA" id="ARBA00022747"/>
    </source>
</evidence>
<proteinExistence type="inferred from homology"/>
<reference evidence="5" key="1">
    <citation type="submission" date="2021-01" db="EMBL/GenBank/DDBJ databases">
        <title>Whole genome shotgun sequence of Actinoplanes ferrugineus NBRC 15555.</title>
        <authorList>
            <person name="Komaki H."/>
            <person name="Tamura T."/>
        </authorList>
    </citation>
    <scope>NUCLEOTIDE SEQUENCE</scope>
    <source>
        <strain evidence="5">NBRC 15555</strain>
    </source>
</reference>
<dbReference type="PANTHER" id="PTHR30408">
    <property type="entry name" value="TYPE-1 RESTRICTION ENZYME ECOKI SPECIFICITY PROTEIN"/>
    <property type="match status" value="1"/>
</dbReference>
<accession>A0A919IZR9</accession>
<dbReference type="InterPro" id="IPR000055">
    <property type="entry name" value="Restrct_endonuc_typeI_TRD"/>
</dbReference>
<dbReference type="Pfam" id="PF01420">
    <property type="entry name" value="Methylase_S"/>
    <property type="match status" value="1"/>
</dbReference>
<dbReference type="GO" id="GO:0003677">
    <property type="term" value="F:DNA binding"/>
    <property type="evidence" value="ECO:0007669"/>
    <property type="project" value="UniProtKB-KW"/>
</dbReference>
<sequence>MGEWRRLRLRDVCERVDYGLTASATAVDTGTRFLRITDIVGARLDWRTVPFVDADERTRERYRLARGDIVVARTGSTTGESRWLAEVPPGAVFASYLVRLRVKAEHDPRFIGYALRSPAFRSYVAGVVGDKSAQPNASAATLTAAVIAVPSRSTQQAIAAALGALDDKIALNDRIVATSDALRAAVWEAAVAANPVTVPLSEVAEFVNGRPFTRGATGHGRMVVRIAEITSGPGPATVHHDLDVADRHLARPGDVLFAWSGSLTVARWFRPEAIINQHIFKVIPRAGRPPWTAYEAVRSRLARYRAIAADRATTMGHIQRRHLNEPVTVPGRTPDLESLWQRALAAEQESLALADLRDTLLARLLPAAPGPVADGEQVRSG</sequence>
<dbReference type="PANTHER" id="PTHR30408:SF12">
    <property type="entry name" value="TYPE I RESTRICTION ENZYME MJAVIII SPECIFICITY SUBUNIT"/>
    <property type="match status" value="1"/>
</dbReference>
<dbReference type="CDD" id="cd17521">
    <property type="entry name" value="RMtype1_S_Sau13435ORF2165P_TRD2-CR2_like"/>
    <property type="match status" value="1"/>
</dbReference>
<dbReference type="RefSeq" id="WP_203817352.1">
    <property type="nucleotide sequence ID" value="NZ_BAAABP010000039.1"/>
</dbReference>
<dbReference type="EMBL" id="BOMM01000020">
    <property type="protein sequence ID" value="GIE10792.1"/>
    <property type="molecule type" value="Genomic_DNA"/>
</dbReference>
<keyword evidence="6" id="KW-1185">Reference proteome</keyword>
<evidence type="ECO:0000259" key="4">
    <source>
        <dbReference type="Pfam" id="PF01420"/>
    </source>
</evidence>
<evidence type="ECO:0000256" key="1">
    <source>
        <dbReference type="ARBA" id="ARBA00010923"/>
    </source>
</evidence>
<gene>
    <name evidence="5" type="ORF">Afe05nite_26320</name>
</gene>
<keyword evidence="2" id="KW-0680">Restriction system</keyword>
<dbReference type="AlphaFoldDB" id="A0A919IZR9"/>
<dbReference type="Proteomes" id="UP000598174">
    <property type="component" value="Unassembled WGS sequence"/>
</dbReference>
<feature type="domain" description="Type I restriction modification DNA specificity" evidence="4">
    <location>
        <begin position="3"/>
        <end position="175"/>
    </location>
</feature>
<dbReference type="Gene3D" id="3.90.220.20">
    <property type="entry name" value="DNA methylase specificity domains"/>
    <property type="match status" value="2"/>
</dbReference>
<protein>
    <recommendedName>
        <fullName evidence="4">Type I restriction modification DNA specificity domain-containing protein</fullName>
    </recommendedName>
</protein>
<keyword evidence="3" id="KW-0238">DNA-binding</keyword>
<evidence type="ECO:0000256" key="3">
    <source>
        <dbReference type="ARBA" id="ARBA00023125"/>
    </source>
</evidence>
<evidence type="ECO:0000313" key="5">
    <source>
        <dbReference type="EMBL" id="GIE10792.1"/>
    </source>
</evidence>
<dbReference type="InterPro" id="IPR044946">
    <property type="entry name" value="Restrct_endonuc_typeI_TRD_sf"/>
</dbReference>
<comment type="similarity">
    <text evidence="1">Belongs to the type-I restriction system S methylase family.</text>
</comment>
<evidence type="ECO:0000313" key="6">
    <source>
        <dbReference type="Proteomes" id="UP000598174"/>
    </source>
</evidence>
<comment type="caution">
    <text evidence="5">The sequence shown here is derived from an EMBL/GenBank/DDBJ whole genome shotgun (WGS) entry which is preliminary data.</text>
</comment>
<dbReference type="InterPro" id="IPR052021">
    <property type="entry name" value="Type-I_RS_S_subunit"/>
</dbReference>
<name>A0A919IZR9_9ACTN</name>